<dbReference type="AlphaFoldDB" id="A0AAP6LL28"/>
<evidence type="ECO:0000313" key="2">
    <source>
        <dbReference type="Proteomes" id="UP001284033"/>
    </source>
</evidence>
<dbReference type="Proteomes" id="UP001284033">
    <property type="component" value="Unassembled WGS sequence"/>
</dbReference>
<name>A0AAP6LL28_RIEAN</name>
<comment type="caution">
    <text evidence="1">The sequence shown here is derived from an EMBL/GenBank/DDBJ whole genome shotgun (WGS) entry which is preliminary data.</text>
</comment>
<sequence>MVTKQNYHYIHRLSKRVTPFIKKSNRFTKVITREGRLDLANRFISNKIRDGVPFMVGRYGSIEAETIVNFLEVNKKQNDIEAIIRHIRGELNVFWKKDKKLLNKLCFNAGFFPNEEDLVKDFVNLMIECSKDIDGLGVWNGLEEYIPEVPLDCSIFKLRELEPWFFNNPWTSSLKGKKVLVIHPFEDSIRYQYEVNRTNLYKNENILPEFDLKIIKAVQSIANEKVDYLTWFDALEDMKNKIDLVDFDVAIIGCGAYGLPLASYIKNKGKQAIHLGGVTQLLFGIKGARWEGWNDYLSLRKENGTYWIRPRETPKGYNEVEGGCYW</sequence>
<dbReference type="EMBL" id="JAQZHK010000001">
    <property type="protein sequence ID" value="MDY3511696.1"/>
    <property type="molecule type" value="Genomic_DNA"/>
</dbReference>
<accession>A0AAP6LL28</accession>
<reference evidence="1" key="1">
    <citation type="submission" date="2023-01" db="EMBL/GenBank/DDBJ databases">
        <title>Genome-based studies on antimicrobial resistance profiles of Riemerella anatipestifer in China, 1994 to 2021.</title>
        <authorList>
            <person name="Yang Z."/>
            <person name="Zhu D."/>
        </authorList>
    </citation>
    <scope>NUCLEOTIDE SEQUENCE</scope>
    <source>
        <strain evidence="1">RCAD1218</strain>
    </source>
</reference>
<proteinExistence type="predicted"/>
<dbReference type="RefSeq" id="WP_264308894.1">
    <property type="nucleotide sequence ID" value="NZ_CP168322.1"/>
</dbReference>
<gene>
    <name evidence="1" type="ORF">PG303_00515</name>
</gene>
<evidence type="ECO:0000313" key="1">
    <source>
        <dbReference type="EMBL" id="MDY3511696.1"/>
    </source>
</evidence>
<protein>
    <submittedName>
        <fullName evidence="1">Uncharacterized protein</fullName>
    </submittedName>
</protein>
<organism evidence="1 2">
    <name type="scientific">Riemerella anatipestifer</name>
    <name type="common">Moraxella anatipestifer</name>
    <dbReference type="NCBI Taxonomy" id="34085"/>
    <lineage>
        <taxon>Bacteria</taxon>
        <taxon>Pseudomonadati</taxon>
        <taxon>Bacteroidota</taxon>
        <taxon>Flavobacteriia</taxon>
        <taxon>Flavobacteriales</taxon>
        <taxon>Weeksellaceae</taxon>
        <taxon>Riemerella</taxon>
    </lineage>
</organism>